<accession>A0A812KCT7</accession>
<organism evidence="1 2">
    <name type="scientific">Symbiodinium natans</name>
    <dbReference type="NCBI Taxonomy" id="878477"/>
    <lineage>
        <taxon>Eukaryota</taxon>
        <taxon>Sar</taxon>
        <taxon>Alveolata</taxon>
        <taxon>Dinophyceae</taxon>
        <taxon>Suessiales</taxon>
        <taxon>Symbiodiniaceae</taxon>
        <taxon>Symbiodinium</taxon>
    </lineage>
</organism>
<keyword evidence="2" id="KW-1185">Reference proteome</keyword>
<sequence>MDMIDWESTTFFSCSALSPDGCTDEKFDQFSSREACCQCGGGLRSATPFNYYVGATVVGATSVLGYPVPRTASHYFLNEGCKLLEHGLTISGGTGELKLLDSCTSVGCGSTESFSVSCTITAEQTLADGLEISATAIGGGAEAVRLYSMTLGQSLVYTDRDYTFTSLADYDPNCFFLRGPNSDKNTASSQVQWTITASFDANVYLDMWDGQEALGFASWTDRSSWTTSLLAGVTYGSEGPGSVYTRAYSASETITLYGNEGGGTGTYLVFVCPSRSTSTRLTASAELTVTAFQGFSYGAFPLIFLSWQDYSYLPETVQGDQFQDLACAPKEVADALSFDASTGEITWGSTSTSGGVIFDGSALAGMKGSRSGICQLTQGSATNAFAVIKPEIWQSLDYNYGGTIYVTLGEDSPTLRPLSESHKVAPSRFSAQVHAVDGADAESFSFDVLTGACTYQGYELFQLNIQTGALTLSPAESIADLLEATSVRSSMVRTFTIFAHYEWPPLGTGPILQQNITMDFREDTCWPKQNLSFSSRTNFTSESVVDEAACRQLCRDKLDCTHYAFSDGCYEYSQLCVSDCAFESVEVAARYPGCGERTSCVYLDLPNFYFLSGRYCPAGEKQAADGQVFKKSGRTEEDSFWLAAYDETLGDSCTGKTWMLQMPDDLDFLNDTAHYLELHGEGVACLGADDFITDLFESSPHTVDFVYVGNSVTGTGTATLRVPGCSAPNLTMAHKLQAKGDIESDQEDLAAVKMLILDDPSTALVADHWLHPCQCAPAEWGSQEPVTSDAVENIPAGSSNAFYAAPFEIVAGAFVCDQRYLLKVHVNIDTESFDPEVCEEMCAEQPLCKFFWAGAVGSSNQCWFYWHCDTLYRQLGVNGKLLAWERTSKVCRVSNVEVCWHTTKRREFLGAFHSSDPFTLPACLYQDLFTQCDQKLMLGGSGVESCGQCMYVRVEDGNYAVSPPKLEPALAGALLAFESASIEVLKRSVMEAGTASVWTDGTEVFTSLGGLSGSCYYVRGPQETDRTYPDKLWKLAITAPSTVYLDFITGDFGDFDSWDERGLWMESLEGGATGAVTGQGSMYHRAYPGGEIELPAGDYLVWVCVESGPPSAAHVLSNYELVQWTDSALDSFGFTDRVDGDAIYKFTNLGGVRQDGACYFLRGRNDAKNTDYTAIQWSIRAPWPAVVYLDFLMGTDGEGFGFAKWPDRSSWTVSSLAGVESINEADGSTTGPGNVYSRVYAAGEGIELHGNDGDGAGSYLVFVCPVITDERISGDSHTTSVAECPSGSVVVDCATDPEQTGFKLVATSTSCEARASSNVMAIATCSNGGETTVADSGFVGGPETITLSCDDGLAPSSCSCEENDQNDASLEACGSLYFEPSGNACELAFTSADVMPKIYAICHRESDDLPTSKLLPALGPSQVLGVIEVDFDEYDRSVASCPMGSYVVACATFPEQAGYQNVPTSTTCSITSTGNTDVLAVATCSFAGALTENS</sequence>
<proteinExistence type="predicted"/>
<reference evidence="1" key="1">
    <citation type="submission" date="2021-02" db="EMBL/GenBank/DDBJ databases">
        <authorList>
            <person name="Dougan E. K."/>
            <person name="Rhodes N."/>
            <person name="Thang M."/>
            <person name="Chan C."/>
        </authorList>
    </citation>
    <scope>NUCLEOTIDE SEQUENCE</scope>
</reference>
<comment type="caution">
    <text evidence="1">The sequence shown here is derived from an EMBL/GenBank/DDBJ whole genome shotgun (WGS) entry which is preliminary data.</text>
</comment>
<dbReference type="Proteomes" id="UP000604046">
    <property type="component" value="Unassembled WGS sequence"/>
</dbReference>
<evidence type="ECO:0000313" key="1">
    <source>
        <dbReference type="EMBL" id="CAE7224927.1"/>
    </source>
</evidence>
<evidence type="ECO:0000313" key="2">
    <source>
        <dbReference type="Proteomes" id="UP000604046"/>
    </source>
</evidence>
<gene>
    <name evidence="1" type="ORF">SNAT2548_LOCUS8616</name>
</gene>
<dbReference type="EMBL" id="CAJNDS010000646">
    <property type="protein sequence ID" value="CAE7224927.1"/>
    <property type="molecule type" value="Genomic_DNA"/>
</dbReference>
<protein>
    <submittedName>
        <fullName evidence="1">Uncharacterized protein</fullName>
    </submittedName>
</protein>
<name>A0A812KCT7_9DINO</name>